<dbReference type="PATRIC" id="fig|576784.4.peg.3596"/>
<protein>
    <submittedName>
        <fullName evidence="1">Uncharacterized protein</fullName>
    </submittedName>
</protein>
<dbReference type="AlphaFoldDB" id="A0A060ZKY1"/>
<name>A0A060ZKY1_9ACTN</name>
<organism evidence="1">
    <name type="scientific">Streptomyces iranensis</name>
    <dbReference type="NCBI Taxonomy" id="576784"/>
    <lineage>
        <taxon>Bacteria</taxon>
        <taxon>Bacillati</taxon>
        <taxon>Actinomycetota</taxon>
        <taxon>Actinomycetes</taxon>
        <taxon>Kitasatosporales</taxon>
        <taxon>Streptomycetaceae</taxon>
        <taxon>Streptomyces</taxon>
        <taxon>Streptomyces violaceusniger group</taxon>
    </lineage>
</organism>
<sequence length="34" mass="3895">MQYDGDQGAQSPAVRVFADHDKVFSSALRERRRT</sequence>
<dbReference type="HOGENOM" id="CLU_3376335_0_0_11"/>
<gene>
    <name evidence="1" type="ORF">SIRAN3624</name>
</gene>
<dbReference type="EMBL" id="LK022848">
    <property type="protein sequence ID" value="CDR06750.1"/>
    <property type="molecule type" value="Genomic_DNA"/>
</dbReference>
<proteinExistence type="predicted"/>
<evidence type="ECO:0000313" key="1">
    <source>
        <dbReference type="EMBL" id="CDR06750.1"/>
    </source>
</evidence>
<reference evidence="1" key="1">
    <citation type="submission" date="2014-05" db="EMBL/GenBank/DDBJ databases">
        <authorList>
            <person name="Horn Fabian"/>
        </authorList>
    </citation>
    <scope>NUCLEOTIDE SEQUENCE</scope>
</reference>
<accession>A0A060ZKY1</accession>